<dbReference type="OrthoDB" id="186715at2759"/>
<dbReference type="SUPFAM" id="SSF53067">
    <property type="entry name" value="Actin-like ATPase domain"/>
    <property type="match status" value="2"/>
</dbReference>
<dbReference type="SMART" id="SM00268">
    <property type="entry name" value="ACTIN"/>
    <property type="match status" value="1"/>
</dbReference>
<evidence type="ECO:0000313" key="4">
    <source>
        <dbReference type="Proteomes" id="UP001165085"/>
    </source>
</evidence>
<comment type="caution">
    <text evidence="3">The sequence shown here is derived from an EMBL/GenBank/DDBJ whole genome shotgun (WGS) entry which is preliminary data.</text>
</comment>
<evidence type="ECO:0000313" key="3">
    <source>
        <dbReference type="EMBL" id="GMH78731.1"/>
    </source>
</evidence>
<dbReference type="Gene3D" id="3.90.640.10">
    <property type="entry name" value="Actin, Chain A, domain 4"/>
    <property type="match status" value="1"/>
</dbReference>
<organism evidence="3 4">
    <name type="scientific">Triparma strigata</name>
    <dbReference type="NCBI Taxonomy" id="1606541"/>
    <lineage>
        <taxon>Eukaryota</taxon>
        <taxon>Sar</taxon>
        <taxon>Stramenopiles</taxon>
        <taxon>Ochrophyta</taxon>
        <taxon>Bolidophyceae</taxon>
        <taxon>Parmales</taxon>
        <taxon>Triparmaceae</taxon>
        <taxon>Triparma</taxon>
    </lineage>
</organism>
<gene>
    <name evidence="3" type="ORF">TrST_g13943</name>
</gene>
<dbReference type="InterPro" id="IPR004000">
    <property type="entry name" value="Actin"/>
</dbReference>
<protein>
    <submittedName>
        <fullName evidence="3">Uncharacterized protein</fullName>
    </submittedName>
</protein>
<evidence type="ECO:0000256" key="1">
    <source>
        <dbReference type="ARBA" id="ARBA00049360"/>
    </source>
</evidence>
<dbReference type="PANTHER" id="PTHR11937">
    <property type="entry name" value="ACTIN"/>
    <property type="match status" value="1"/>
</dbReference>
<proteinExistence type="inferred from homology"/>
<dbReference type="InterPro" id="IPR043129">
    <property type="entry name" value="ATPase_NBD"/>
</dbReference>
<comment type="similarity">
    <text evidence="2">Belongs to the actin family.</text>
</comment>
<accession>A0A9W7AVU1</accession>
<dbReference type="Gene3D" id="3.30.420.40">
    <property type="match status" value="2"/>
</dbReference>
<dbReference type="PRINTS" id="PR00190">
    <property type="entry name" value="ACTIN"/>
</dbReference>
<keyword evidence="4" id="KW-1185">Reference proteome</keyword>
<dbReference type="AlphaFoldDB" id="A0A9W7AVU1"/>
<dbReference type="Proteomes" id="UP001165085">
    <property type="component" value="Unassembled WGS sequence"/>
</dbReference>
<dbReference type="Pfam" id="PF00022">
    <property type="entry name" value="Actin"/>
    <property type="match status" value="1"/>
</dbReference>
<dbReference type="EMBL" id="BRXY01000226">
    <property type="protein sequence ID" value="GMH78731.1"/>
    <property type="molecule type" value="Genomic_DNA"/>
</dbReference>
<name>A0A9W7AVU1_9STRA</name>
<sequence length="372" mass="40355">MSSLYLQPLVVDLGRSSCQSGLAGSPSPHTSPSLLGTLKHPRVMAGGSIPTDETIGTWHTGKTVSSHPGAFVLEKPISIGGDVDIEKYVALLQYSHQVNSCAVGSHPVMVTENSTSCHLMRTRARLSQILFEEYQVPALFFSSTSVLSLYSCGVTTGSVLMLGDSLTECCNVYQGLGLPHSTSGNTVSGGRVTEEMIKTVKIEAGVNLNTSAEYEIAQRWKEECCSLTATGEREYKLPDGTAVSLGAKSLQGPLECLFDPSLLGLEEQGCHKVVKEAIKKCDIDIRSKMWENIYLMGGTSGSVGVGERILKELRKECPPHTRIRITKPNSRVDGVWVGGSILASLSAFKGMWVDREEWTEKGEESVRRRMLI</sequence>
<comment type="catalytic activity">
    <reaction evidence="1">
        <text>ATP + H2O = ADP + phosphate + H(+)</text>
        <dbReference type="Rhea" id="RHEA:13065"/>
        <dbReference type="ChEBI" id="CHEBI:15377"/>
        <dbReference type="ChEBI" id="CHEBI:15378"/>
        <dbReference type="ChEBI" id="CHEBI:30616"/>
        <dbReference type="ChEBI" id="CHEBI:43474"/>
        <dbReference type="ChEBI" id="CHEBI:456216"/>
    </reaction>
</comment>
<evidence type="ECO:0000256" key="2">
    <source>
        <dbReference type="RuleBase" id="RU000487"/>
    </source>
</evidence>
<reference evidence="4" key="1">
    <citation type="journal article" date="2023" name="Commun. Biol.">
        <title>Genome analysis of Parmales, the sister group of diatoms, reveals the evolutionary specialization of diatoms from phago-mixotrophs to photoautotrophs.</title>
        <authorList>
            <person name="Ban H."/>
            <person name="Sato S."/>
            <person name="Yoshikawa S."/>
            <person name="Yamada K."/>
            <person name="Nakamura Y."/>
            <person name="Ichinomiya M."/>
            <person name="Sato N."/>
            <person name="Blanc-Mathieu R."/>
            <person name="Endo H."/>
            <person name="Kuwata A."/>
            <person name="Ogata H."/>
        </authorList>
    </citation>
    <scope>NUCLEOTIDE SEQUENCE [LARGE SCALE GENOMIC DNA]</scope>
    <source>
        <strain evidence="4">NIES 3701</strain>
    </source>
</reference>